<feature type="domain" description="HTH merR-type" evidence="5">
    <location>
        <begin position="7"/>
        <end position="76"/>
    </location>
</feature>
<dbReference type="SUPFAM" id="SSF46955">
    <property type="entry name" value="Putative DNA-binding domain"/>
    <property type="match status" value="1"/>
</dbReference>
<dbReference type="InterPro" id="IPR047057">
    <property type="entry name" value="MerR_fam"/>
</dbReference>
<accession>A0ABS9EI90</accession>
<dbReference type="InterPro" id="IPR009061">
    <property type="entry name" value="DNA-bd_dom_put_sf"/>
</dbReference>
<dbReference type="SMART" id="SM00422">
    <property type="entry name" value="HTH_MERR"/>
    <property type="match status" value="1"/>
</dbReference>
<keyword evidence="3" id="KW-0238">DNA-binding</keyword>
<keyword evidence="4" id="KW-0804">Transcription</keyword>
<evidence type="ECO:0000256" key="4">
    <source>
        <dbReference type="ARBA" id="ARBA00023163"/>
    </source>
</evidence>
<evidence type="ECO:0000313" key="7">
    <source>
        <dbReference type="Proteomes" id="UP001179363"/>
    </source>
</evidence>
<dbReference type="EMBL" id="JAKGTH010000010">
    <property type="protein sequence ID" value="MCF4102493.1"/>
    <property type="molecule type" value="Genomic_DNA"/>
</dbReference>
<dbReference type="InterPro" id="IPR036594">
    <property type="entry name" value="Meth_synthase_dom"/>
</dbReference>
<evidence type="ECO:0000259" key="5">
    <source>
        <dbReference type="PROSITE" id="PS50937"/>
    </source>
</evidence>
<keyword evidence="1" id="KW-0678">Repressor</keyword>
<dbReference type="Pfam" id="PF13411">
    <property type="entry name" value="MerR_1"/>
    <property type="match status" value="1"/>
</dbReference>
<comment type="caution">
    <text evidence="6">The sequence shown here is derived from an EMBL/GenBank/DDBJ whole genome shotgun (WGS) entry which is preliminary data.</text>
</comment>
<organism evidence="6 7">
    <name type="scientific">Gillisia lutea</name>
    <dbReference type="NCBI Taxonomy" id="2909668"/>
    <lineage>
        <taxon>Bacteria</taxon>
        <taxon>Pseudomonadati</taxon>
        <taxon>Bacteroidota</taxon>
        <taxon>Flavobacteriia</taxon>
        <taxon>Flavobacteriales</taxon>
        <taxon>Flavobacteriaceae</taxon>
        <taxon>Gillisia</taxon>
    </lineage>
</organism>
<protein>
    <submittedName>
        <fullName evidence="6">MerR family transcriptional regulator</fullName>
    </submittedName>
</protein>
<dbReference type="PANTHER" id="PTHR30204:SF69">
    <property type="entry name" value="MERR-FAMILY TRANSCRIPTIONAL REGULATOR"/>
    <property type="match status" value="1"/>
</dbReference>
<keyword evidence="7" id="KW-1185">Reference proteome</keyword>
<dbReference type="CDD" id="cd01104">
    <property type="entry name" value="HTH_MlrA-CarA"/>
    <property type="match status" value="1"/>
</dbReference>
<dbReference type="Gene3D" id="1.10.1660.10">
    <property type="match status" value="1"/>
</dbReference>
<dbReference type="Gene3D" id="1.10.1240.10">
    <property type="entry name" value="Methionine synthase domain"/>
    <property type="match status" value="1"/>
</dbReference>
<evidence type="ECO:0000313" key="6">
    <source>
        <dbReference type="EMBL" id="MCF4102493.1"/>
    </source>
</evidence>
<evidence type="ECO:0000256" key="2">
    <source>
        <dbReference type="ARBA" id="ARBA00023015"/>
    </source>
</evidence>
<proteinExistence type="predicted"/>
<reference evidence="6" key="1">
    <citation type="submission" date="2022-01" db="EMBL/GenBank/DDBJ databases">
        <title>Gillisia lutea sp. nov., isolated from marine plastic residues from the Malvarosa beach (Valencia, Spain).</title>
        <authorList>
            <person name="Vidal-Verdu A."/>
            <person name="Molina-Menor E."/>
            <person name="Satari L."/>
            <person name="Pascual J."/>
            <person name="Pereto J."/>
            <person name="Porcar M."/>
        </authorList>
    </citation>
    <scope>NUCLEOTIDE SEQUENCE</scope>
    <source>
        <strain evidence="6">M10.2A</strain>
    </source>
</reference>
<keyword evidence="2" id="KW-0805">Transcription regulation</keyword>
<evidence type="ECO:0000256" key="3">
    <source>
        <dbReference type="ARBA" id="ARBA00023125"/>
    </source>
</evidence>
<gene>
    <name evidence="6" type="ORF">L1I30_12510</name>
</gene>
<dbReference type="InterPro" id="IPR003759">
    <property type="entry name" value="Cbl-bd_cap"/>
</dbReference>
<dbReference type="PANTHER" id="PTHR30204">
    <property type="entry name" value="REDOX-CYCLING DRUG-SENSING TRANSCRIPTIONAL ACTIVATOR SOXR"/>
    <property type="match status" value="1"/>
</dbReference>
<dbReference type="InterPro" id="IPR000551">
    <property type="entry name" value="MerR-type_HTH_dom"/>
</dbReference>
<name>A0ABS9EI90_9FLAO</name>
<dbReference type="Proteomes" id="UP001179363">
    <property type="component" value="Unassembled WGS sequence"/>
</dbReference>
<dbReference type="RefSeq" id="WP_236134632.1">
    <property type="nucleotide sequence ID" value="NZ_JAKGTH010000010.1"/>
</dbReference>
<evidence type="ECO:0000256" key="1">
    <source>
        <dbReference type="ARBA" id="ARBA00022491"/>
    </source>
</evidence>
<sequence>MEHLKQNFSIKDLEHLSGIKAHTIRIWEKRYNILNPDRTETNIRTYDLSNLQKILNVTFLNEHGYKISRIAKLSDPEINKMVKEVAASASEENRAVNSFKIAMINFDQALFNGTYNLLLQTKSFREIFQEVFIPLLNEIGLLWQTDTINPVHEHFLTGMIKQKLYLNIAQLEEIENFDKDELYVLFLPENEIHDLGILYLNYELNLHNKKTIYLGPSMPLRDMKYLLEIHPNIKFISYLTIVPTELPDFIDEFTKELCTDKARDLYLLGGRIQNLEPEDFQQNIKIYKSIPEFSNELIYND</sequence>
<dbReference type="Gene3D" id="3.40.50.280">
    <property type="entry name" value="Cobalamin-binding domain"/>
    <property type="match status" value="1"/>
</dbReference>
<dbReference type="Pfam" id="PF02607">
    <property type="entry name" value="B12-binding_2"/>
    <property type="match status" value="1"/>
</dbReference>
<dbReference type="PROSITE" id="PS50937">
    <property type="entry name" value="HTH_MERR_2"/>
    <property type="match status" value="1"/>
</dbReference>